<comment type="caution">
    <text evidence="1">The sequence shown here is derived from an EMBL/GenBank/DDBJ whole genome shotgun (WGS) entry which is preliminary data.</text>
</comment>
<accession>V6MCU9</accession>
<protein>
    <submittedName>
        <fullName evidence="1">Uncharacterized protein</fullName>
    </submittedName>
</protein>
<gene>
    <name evidence="1" type="ORF">T458_07800</name>
</gene>
<proteinExistence type="predicted"/>
<dbReference type="Proteomes" id="UP000017973">
    <property type="component" value="Unassembled WGS sequence"/>
</dbReference>
<reference evidence="1 2" key="1">
    <citation type="journal article" date="2014" name="Genome Announc.">
        <title>Draft Genome Sequence of Brevibacillus panacihumi Strain W25, a Halotolerant Hydrocarbon-Degrading Bacterium.</title>
        <authorList>
            <person name="Wang X."/>
            <person name="Jin D."/>
            <person name="Zhou L."/>
            <person name="Wu L."/>
            <person name="An W."/>
            <person name="Chen Y."/>
            <person name="Zhao L."/>
        </authorList>
    </citation>
    <scope>NUCLEOTIDE SEQUENCE [LARGE SCALE GENOMIC DNA]</scope>
    <source>
        <strain evidence="1 2">W25</strain>
    </source>
</reference>
<dbReference type="EMBL" id="AYJU01000003">
    <property type="protein sequence ID" value="EST55730.1"/>
    <property type="molecule type" value="Genomic_DNA"/>
</dbReference>
<name>V6MCU9_9BACL</name>
<dbReference type="HOGENOM" id="CLU_3165389_0_0_9"/>
<dbReference type="RefSeq" id="WP_023555573.1">
    <property type="nucleotide sequence ID" value="NZ_KI629787.1"/>
</dbReference>
<dbReference type="AlphaFoldDB" id="V6MCU9"/>
<evidence type="ECO:0000313" key="1">
    <source>
        <dbReference type="EMBL" id="EST55730.1"/>
    </source>
</evidence>
<organism evidence="1 2">
    <name type="scientific">Brevibacillus panacihumi W25</name>
    <dbReference type="NCBI Taxonomy" id="1408254"/>
    <lineage>
        <taxon>Bacteria</taxon>
        <taxon>Bacillati</taxon>
        <taxon>Bacillota</taxon>
        <taxon>Bacilli</taxon>
        <taxon>Bacillales</taxon>
        <taxon>Paenibacillaceae</taxon>
        <taxon>Brevibacillus</taxon>
    </lineage>
</organism>
<keyword evidence="2" id="KW-1185">Reference proteome</keyword>
<dbReference type="PATRIC" id="fig|1408254.3.peg.1546"/>
<sequence length="47" mass="5969">MSNIKLSIDKIVIEYKDVHWKFFNPFKRNICDYYLYHRVYWKNRLGI</sequence>
<evidence type="ECO:0000313" key="2">
    <source>
        <dbReference type="Proteomes" id="UP000017973"/>
    </source>
</evidence>